<dbReference type="SUPFAM" id="SSF55021">
    <property type="entry name" value="ACT-like"/>
    <property type="match status" value="1"/>
</dbReference>
<dbReference type="InterPro" id="IPR010985">
    <property type="entry name" value="Ribbon_hlx_hlx"/>
</dbReference>
<evidence type="ECO:0000313" key="9">
    <source>
        <dbReference type="EMBL" id="VDH05232.1"/>
    </source>
</evidence>
<evidence type="ECO:0000313" key="10">
    <source>
        <dbReference type="Proteomes" id="UP000255515"/>
    </source>
</evidence>
<dbReference type="InterPro" id="IPR045865">
    <property type="entry name" value="ACT-like_dom_sf"/>
</dbReference>
<organism evidence="8 10">
    <name type="scientific">Bergeyella zoohelcum</name>
    <dbReference type="NCBI Taxonomy" id="1015"/>
    <lineage>
        <taxon>Bacteria</taxon>
        <taxon>Pseudomonadati</taxon>
        <taxon>Bacteroidota</taxon>
        <taxon>Flavobacteriia</taxon>
        <taxon>Flavobacteriales</taxon>
        <taxon>Weeksellaceae</taxon>
        <taxon>Bergeyella</taxon>
    </lineage>
</organism>
<dbReference type="GO" id="GO:0010045">
    <property type="term" value="P:response to nickel cation"/>
    <property type="evidence" value="ECO:0007669"/>
    <property type="project" value="InterPro"/>
</dbReference>
<evidence type="ECO:0000313" key="8">
    <source>
        <dbReference type="EMBL" id="SUV53230.1"/>
    </source>
</evidence>
<dbReference type="RefSeq" id="WP_002664080.1">
    <property type="nucleotide sequence ID" value="NZ_JAXFPJ010000108.1"/>
</dbReference>
<evidence type="ECO:0000256" key="4">
    <source>
        <dbReference type="ARBA" id="ARBA00023125"/>
    </source>
</evidence>
<dbReference type="HAMAP" id="MF_00476">
    <property type="entry name" value="NikR"/>
    <property type="match status" value="1"/>
</dbReference>
<evidence type="ECO:0000256" key="5">
    <source>
        <dbReference type="ARBA" id="ARBA00023163"/>
    </source>
</evidence>
<dbReference type="Proteomes" id="UP000270205">
    <property type="component" value="Unassembled WGS sequence"/>
</dbReference>
<dbReference type="Proteomes" id="UP000255515">
    <property type="component" value="Unassembled WGS sequence"/>
</dbReference>
<proteinExistence type="inferred from homology"/>
<evidence type="ECO:0000259" key="7">
    <source>
        <dbReference type="Pfam" id="PF08753"/>
    </source>
</evidence>
<reference evidence="8 10" key="1">
    <citation type="submission" date="2018-06" db="EMBL/GenBank/DDBJ databases">
        <authorList>
            <consortium name="Pathogen Informatics"/>
            <person name="Doyle S."/>
        </authorList>
    </citation>
    <scope>NUCLEOTIDE SEQUENCE [LARGE SCALE GENOMIC DNA]</scope>
    <source>
        <strain evidence="8 10">NCTC11661</strain>
    </source>
</reference>
<dbReference type="SUPFAM" id="SSF47598">
    <property type="entry name" value="Ribbon-helix-helix"/>
    <property type="match status" value="1"/>
</dbReference>
<accession>A0A381A072</accession>
<feature type="binding site" evidence="6">
    <location>
        <position position="90"/>
    </location>
    <ligand>
        <name>Ni(2+)</name>
        <dbReference type="ChEBI" id="CHEBI:49786"/>
    </ligand>
</feature>
<keyword evidence="2 6" id="KW-0479">Metal-binding</keyword>
<dbReference type="NCBIfam" id="NF002815">
    <property type="entry name" value="PRK02967.1"/>
    <property type="match status" value="1"/>
</dbReference>
<comment type="similarity">
    <text evidence="6">Belongs to the transcriptional regulatory CopG/NikR family.</text>
</comment>
<sequence length="134" mass="15330">MAQVRFGVSLDEDVLSDLDDFVAEHQFPNRSQAIRHLVENRLVENNWNKNELVSGAIVLLYDHHKGDILVKMNEIQHDFYKEILSSQHFHVDHDNCLEIIAIKGKAQRLVELSKQLIGLKGVIHGKLVTSKLGR</sequence>
<reference evidence="9 11" key="2">
    <citation type="submission" date="2018-11" db="EMBL/GenBank/DDBJ databases">
        <authorList>
            <consortium name="Pathogen Informatics"/>
        </authorList>
    </citation>
    <scope>NUCLEOTIDE SEQUENCE [LARGE SCALE GENOMIC DNA]</scope>
    <source>
        <strain evidence="9 11">NCTC12929</strain>
    </source>
</reference>
<dbReference type="EMBL" id="UFTJ01000005">
    <property type="protein sequence ID" value="SUV53230.1"/>
    <property type="molecule type" value="Genomic_DNA"/>
</dbReference>
<dbReference type="InterPro" id="IPR022988">
    <property type="entry name" value="Ni_resp_reg_NikR"/>
</dbReference>
<dbReference type="EMBL" id="UYIV01000001">
    <property type="protein sequence ID" value="VDH05232.1"/>
    <property type="molecule type" value="Genomic_DNA"/>
</dbReference>
<name>A0A381A072_9FLAO</name>
<evidence type="ECO:0000256" key="3">
    <source>
        <dbReference type="ARBA" id="ARBA00023015"/>
    </source>
</evidence>
<dbReference type="PANTHER" id="PTHR34719:SF2">
    <property type="entry name" value="NICKEL-RESPONSIVE REGULATOR"/>
    <property type="match status" value="1"/>
</dbReference>
<keyword evidence="5 6" id="KW-0804">Transcription</keyword>
<evidence type="ECO:0000256" key="2">
    <source>
        <dbReference type="ARBA" id="ARBA00022723"/>
    </source>
</evidence>
<comment type="function">
    <text evidence="6">Transcriptional regulator.</text>
</comment>
<dbReference type="PANTHER" id="PTHR34719">
    <property type="entry name" value="NICKEL-RESPONSIVE REGULATOR"/>
    <property type="match status" value="1"/>
</dbReference>
<dbReference type="AlphaFoldDB" id="A0A381A072"/>
<feature type="domain" description="Transcription factor NikR nickel binding C-terminal" evidence="7">
    <location>
        <begin position="55"/>
        <end position="129"/>
    </location>
</feature>
<evidence type="ECO:0000256" key="1">
    <source>
        <dbReference type="ARBA" id="ARBA00022596"/>
    </source>
</evidence>
<keyword evidence="1 6" id="KW-0533">Nickel</keyword>
<dbReference type="Pfam" id="PF08753">
    <property type="entry name" value="NikR_C"/>
    <property type="match status" value="1"/>
</dbReference>
<dbReference type="InterPro" id="IPR027271">
    <property type="entry name" value="Acetolactate_synth/TF_NikR_C"/>
</dbReference>
<dbReference type="Gene3D" id="1.10.1220.10">
    <property type="entry name" value="Met repressor-like"/>
    <property type="match status" value="1"/>
</dbReference>
<dbReference type="InterPro" id="IPR013321">
    <property type="entry name" value="Arc_rbn_hlx_hlx"/>
</dbReference>
<dbReference type="GO" id="GO:0003700">
    <property type="term" value="F:DNA-binding transcription factor activity"/>
    <property type="evidence" value="ECO:0007669"/>
    <property type="project" value="UniProtKB-UniRule"/>
</dbReference>
<dbReference type="NCBIfam" id="NF003381">
    <property type="entry name" value="PRK04460.1"/>
    <property type="match status" value="1"/>
</dbReference>
<gene>
    <name evidence="8" type="ORF">NCTC11661_02379</name>
    <name evidence="9" type="ORF">NCTC12929_01828</name>
</gene>
<comment type="cofactor">
    <cofactor evidence="6">
        <name>Ni(2+)</name>
        <dbReference type="ChEBI" id="CHEBI:49786"/>
    </cofactor>
    <text evidence="6">Binds 1 nickel ion per subunit.</text>
</comment>
<keyword evidence="4 6" id="KW-0238">DNA-binding</keyword>
<feature type="binding site" evidence="6">
    <location>
        <position position="77"/>
    </location>
    <ligand>
        <name>Ni(2+)</name>
        <dbReference type="ChEBI" id="CHEBI:49786"/>
    </ligand>
</feature>
<feature type="binding site" evidence="6">
    <location>
        <position position="96"/>
    </location>
    <ligand>
        <name>Ni(2+)</name>
        <dbReference type="ChEBI" id="CHEBI:49786"/>
    </ligand>
</feature>
<dbReference type="GO" id="GO:0003677">
    <property type="term" value="F:DNA binding"/>
    <property type="evidence" value="ECO:0007669"/>
    <property type="project" value="UniProtKB-KW"/>
</dbReference>
<dbReference type="Gene3D" id="3.30.70.1150">
    <property type="entry name" value="ACT-like. Chain A, domain 2"/>
    <property type="match status" value="1"/>
</dbReference>
<dbReference type="InterPro" id="IPR014864">
    <property type="entry name" value="TF_NikR_Ni-bd_C"/>
</dbReference>
<keyword evidence="3 6" id="KW-0805">Transcription regulation</keyword>
<dbReference type="GO" id="GO:0016151">
    <property type="term" value="F:nickel cation binding"/>
    <property type="evidence" value="ECO:0007669"/>
    <property type="project" value="UniProtKB-UniRule"/>
</dbReference>
<evidence type="ECO:0000313" key="11">
    <source>
        <dbReference type="Proteomes" id="UP000270205"/>
    </source>
</evidence>
<dbReference type="CDD" id="cd22231">
    <property type="entry name" value="RHH_NikR_HicB-like"/>
    <property type="match status" value="1"/>
</dbReference>
<protein>
    <recommendedName>
        <fullName evidence="6">Putative nickel-responsive regulator</fullName>
    </recommendedName>
</protein>
<dbReference type="InterPro" id="IPR050192">
    <property type="entry name" value="CopG/NikR_regulator"/>
</dbReference>
<feature type="binding site" evidence="6">
    <location>
        <position position="88"/>
    </location>
    <ligand>
        <name>Ni(2+)</name>
        <dbReference type="ChEBI" id="CHEBI:49786"/>
    </ligand>
</feature>
<evidence type="ECO:0000256" key="6">
    <source>
        <dbReference type="HAMAP-Rule" id="MF_00476"/>
    </source>
</evidence>